<evidence type="ECO:0000259" key="2">
    <source>
        <dbReference type="Pfam" id="PF05378"/>
    </source>
</evidence>
<dbReference type="GO" id="GO:0005829">
    <property type="term" value="C:cytosol"/>
    <property type="evidence" value="ECO:0007669"/>
    <property type="project" value="TreeGrafter"/>
</dbReference>
<comment type="caution">
    <text evidence="3">The sequence shown here is derived from an EMBL/GenBank/DDBJ whole genome shotgun (WGS) entry which is preliminary data.</text>
</comment>
<feature type="domain" description="Hydantoinase/oxoprolinase N-terminal" evidence="2">
    <location>
        <begin position="2"/>
        <end position="173"/>
    </location>
</feature>
<dbReference type="InterPro" id="IPR008040">
    <property type="entry name" value="Hydant_A_N"/>
</dbReference>
<proteinExistence type="predicted"/>
<evidence type="ECO:0000313" key="3">
    <source>
        <dbReference type="EMBL" id="MBP0496352.1"/>
    </source>
</evidence>
<dbReference type="PANTHER" id="PTHR11365:SF23">
    <property type="entry name" value="HYPOTHETICAL 5-OXOPROLINASE (EUROFUNG)-RELATED"/>
    <property type="match status" value="1"/>
</dbReference>
<evidence type="ECO:0000259" key="1">
    <source>
        <dbReference type="Pfam" id="PF01968"/>
    </source>
</evidence>
<feature type="domain" description="Hydantoinase A/oxoprolinase" evidence="1">
    <location>
        <begin position="196"/>
        <end position="479"/>
    </location>
</feature>
<dbReference type="EMBL" id="JAGIZA010000035">
    <property type="protein sequence ID" value="MBP0496352.1"/>
    <property type="molecule type" value="Genomic_DNA"/>
</dbReference>
<dbReference type="RefSeq" id="WP_209377143.1">
    <property type="nucleotide sequence ID" value="NZ_JAGIZA010000035.1"/>
</dbReference>
<reference evidence="3" key="1">
    <citation type="submission" date="2021-03" db="EMBL/GenBank/DDBJ databases">
        <authorList>
            <person name="So Y."/>
        </authorList>
    </citation>
    <scope>NUCLEOTIDE SEQUENCE</scope>
    <source>
        <strain evidence="3">SG15</strain>
    </source>
</reference>
<evidence type="ECO:0000313" key="4">
    <source>
        <dbReference type="Proteomes" id="UP000677537"/>
    </source>
</evidence>
<sequence length="674" mass="71104">MKVGVEIGGTFTDLVCIDEAGLRLAKVPSTPAQPDDGVFDALRAAGIAPGTMAELAHGSTVATNAVLERKGTRLALLVTEGFRDLLLLRRQDREQIFDIFYRKPAPLVSRRDTLEVPERVLADGRAERALDMDAFGPALDRFIAEGGYGAVAICLLNSFASPAHERALAEWLEARHPALRVTLSADVTREFREYERASTTTLSAYVQPVLDAYLTRIERRLEADGFSGTFSMMQSNGGRVPAAAIRRNAVTALLSGPAAGVTGAIRQAELSGYRDIITLDIGGTSADVCLVQGGRPELTREARVDTLPVLMPMVDITTIGAGGGSLIWVDEGGLLRAGPRSAGADPGPACYGRGGTLPTLTDAHLVCGRIQPDAKLAGAMPLVAAAARAAFGPLAMQLGLGIEELADSAVRIAVANIVSAIRLVSTRRGRDPREYALVPFGGAGPLHAAAVADALAMETVVVPPNAGVISAYGLLAADHSLYDSLTRRTRLDAAAPAAVRDTLAGMRQGLARRADAMGLGADRRWDVTLEMRFVGQAFEIAVPLPPGMMEAPSAEALQAAFEEAYARIYRHGGVIGKRMAEIVSYRVGLHVPQEAVPSLAGIGDDRFTVPEGEVTVFDEGVSRTARRLARKAVGRAPLPGPLVLEDVTATTFVPAGWQAASDEAGNLILRKAAP</sequence>
<organism evidence="3 4">
    <name type="scientific">Roseomonas indoligenes</name>
    <dbReference type="NCBI Taxonomy" id="2820811"/>
    <lineage>
        <taxon>Bacteria</taxon>
        <taxon>Pseudomonadati</taxon>
        <taxon>Pseudomonadota</taxon>
        <taxon>Alphaproteobacteria</taxon>
        <taxon>Acetobacterales</taxon>
        <taxon>Roseomonadaceae</taxon>
        <taxon>Roseomonas</taxon>
    </lineage>
</organism>
<name>A0A940N460_9PROT</name>
<dbReference type="InterPro" id="IPR002821">
    <property type="entry name" value="Hydantoinase_A"/>
</dbReference>
<dbReference type="GO" id="GO:0006749">
    <property type="term" value="P:glutathione metabolic process"/>
    <property type="evidence" value="ECO:0007669"/>
    <property type="project" value="TreeGrafter"/>
</dbReference>
<dbReference type="Pfam" id="PF01968">
    <property type="entry name" value="Hydantoinase_A"/>
    <property type="match status" value="1"/>
</dbReference>
<gene>
    <name evidence="3" type="ORF">J5Y10_26460</name>
</gene>
<dbReference type="InterPro" id="IPR045079">
    <property type="entry name" value="Oxoprolinase-like"/>
</dbReference>
<dbReference type="GO" id="GO:0017168">
    <property type="term" value="F:5-oxoprolinase (ATP-hydrolyzing) activity"/>
    <property type="evidence" value="ECO:0007669"/>
    <property type="project" value="TreeGrafter"/>
</dbReference>
<dbReference type="InterPro" id="IPR043129">
    <property type="entry name" value="ATPase_NBD"/>
</dbReference>
<accession>A0A940N460</accession>
<dbReference type="Pfam" id="PF05378">
    <property type="entry name" value="Hydant_A_N"/>
    <property type="match status" value="1"/>
</dbReference>
<keyword evidence="4" id="KW-1185">Reference proteome</keyword>
<dbReference type="PANTHER" id="PTHR11365">
    <property type="entry name" value="5-OXOPROLINASE RELATED"/>
    <property type="match status" value="1"/>
</dbReference>
<dbReference type="SUPFAM" id="SSF53067">
    <property type="entry name" value="Actin-like ATPase domain"/>
    <property type="match status" value="1"/>
</dbReference>
<protein>
    <submittedName>
        <fullName evidence="3">Hydantoinase/oxoprolinase family protein</fullName>
    </submittedName>
</protein>
<dbReference type="Proteomes" id="UP000677537">
    <property type="component" value="Unassembled WGS sequence"/>
</dbReference>
<dbReference type="AlphaFoldDB" id="A0A940N460"/>